<dbReference type="InterPro" id="IPR006094">
    <property type="entry name" value="Oxid_FAD_bind_N"/>
</dbReference>
<dbReference type="PROSITE" id="PS00862">
    <property type="entry name" value="OX2_COVAL_FAD"/>
    <property type="match status" value="1"/>
</dbReference>
<evidence type="ECO:0000256" key="3">
    <source>
        <dbReference type="ARBA" id="ARBA00022630"/>
    </source>
</evidence>
<protein>
    <submittedName>
        <fullName evidence="7">Mitomycin radical oxidase</fullName>
        <ecNumber evidence="7">1.5.3.-</ecNumber>
    </submittedName>
</protein>
<dbReference type="InterPro" id="IPR016167">
    <property type="entry name" value="FAD-bd_PCMH_sub1"/>
</dbReference>
<proteinExistence type="inferred from homology"/>
<keyword evidence="4" id="KW-0274">FAD</keyword>
<dbReference type="InterPro" id="IPR036318">
    <property type="entry name" value="FAD-bd_PCMH-like_sf"/>
</dbReference>
<keyword evidence="8" id="KW-1185">Reference proteome</keyword>
<dbReference type="Pfam" id="PF01565">
    <property type="entry name" value="FAD_binding_4"/>
    <property type="match status" value="1"/>
</dbReference>
<dbReference type="InterPro" id="IPR050416">
    <property type="entry name" value="FAD-linked_Oxidoreductase"/>
</dbReference>
<dbReference type="AlphaFoldDB" id="A0A7M4DFC1"/>
<comment type="caution">
    <text evidence="7">The sequence shown here is derived from an EMBL/GenBank/DDBJ whole genome shotgun (WGS) entry which is preliminary data.</text>
</comment>
<dbReference type="SUPFAM" id="SSF56176">
    <property type="entry name" value="FAD-binding/transporter-associated domain-like"/>
    <property type="match status" value="1"/>
</dbReference>
<comment type="similarity">
    <text evidence="2">Belongs to the oxygen-dependent FAD-linked oxidoreductase family.</text>
</comment>
<dbReference type="PROSITE" id="PS51387">
    <property type="entry name" value="FAD_PCMH"/>
    <property type="match status" value="1"/>
</dbReference>
<dbReference type="InterPro" id="IPR016169">
    <property type="entry name" value="FAD-bd_PCMH_sub2"/>
</dbReference>
<evidence type="ECO:0000313" key="7">
    <source>
        <dbReference type="EMBL" id="VZO35614.1"/>
    </source>
</evidence>
<organism evidence="7 8">
    <name type="scientific">Occultella aeris</name>
    <dbReference type="NCBI Taxonomy" id="2761496"/>
    <lineage>
        <taxon>Bacteria</taxon>
        <taxon>Bacillati</taxon>
        <taxon>Actinomycetota</taxon>
        <taxon>Actinomycetes</taxon>
        <taxon>Micrococcales</taxon>
        <taxon>Ruaniaceae</taxon>
        <taxon>Occultella</taxon>
    </lineage>
</organism>
<dbReference type="Gene3D" id="3.30.43.10">
    <property type="entry name" value="Uridine Diphospho-n-acetylenolpyruvylglucosamine Reductase, domain 2"/>
    <property type="match status" value="1"/>
</dbReference>
<dbReference type="PANTHER" id="PTHR42973">
    <property type="entry name" value="BINDING OXIDOREDUCTASE, PUTATIVE (AFU_ORTHOLOGUE AFUA_1G17690)-RELATED"/>
    <property type="match status" value="1"/>
</dbReference>
<dbReference type="Gene3D" id="3.30.465.10">
    <property type="match status" value="1"/>
</dbReference>
<evidence type="ECO:0000256" key="2">
    <source>
        <dbReference type="ARBA" id="ARBA00005466"/>
    </source>
</evidence>
<dbReference type="PANTHER" id="PTHR42973:SF39">
    <property type="entry name" value="FAD-BINDING PCMH-TYPE DOMAIN-CONTAINING PROTEIN"/>
    <property type="match status" value="1"/>
</dbReference>
<gene>
    <name evidence="7" type="primary">mcrA</name>
    <name evidence="7" type="ORF">HALOF300_00812</name>
</gene>
<dbReference type="SUPFAM" id="SSF55103">
    <property type="entry name" value="FAD-linked oxidases, C-terminal domain"/>
    <property type="match status" value="1"/>
</dbReference>
<dbReference type="Proteomes" id="UP000419743">
    <property type="component" value="Unassembled WGS sequence"/>
</dbReference>
<dbReference type="GO" id="GO:0016491">
    <property type="term" value="F:oxidoreductase activity"/>
    <property type="evidence" value="ECO:0007669"/>
    <property type="project" value="UniProtKB-KW"/>
</dbReference>
<dbReference type="RefSeq" id="WP_197522290.1">
    <property type="nucleotide sequence ID" value="NZ_CACRYJ010000014.1"/>
</dbReference>
<dbReference type="Gene3D" id="3.40.462.20">
    <property type="match status" value="1"/>
</dbReference>
<evidence type="ECO:0000256" key="5">
    <source>
        <dbReference type="ARBA" id="ARBA00023002"/>
    </source>
</evidence>
<dbReference type="GO" id="GO:0071949">
    <property type="term" value="F:FAD binding"/>
    <property type="evidence" value="ECO:0007669"/>
    <property type="project" value="InterPro"/>
</dbReference>
<comment type="cofactor">
    <cofactor evidence="1">
        <name>FAD</name>
        <dbReference type="ChEBI" id="CHEBI:57692"/>
    </cofactor>
</comment>
<dbReference type="InterPro" id="IPR006093">
    <property type="entry name" value="Oxy_OxRdtase_FAD_BS"/>
</dbReference>
<evidence type="ECO:0000256" key="1">
    <source>
        <dbReference type="ARBA" id="ARBA00001974"/>
    </source>
</evidence>
<dbReference type="EMBL" id="CACRYJ010000014">
    <property type="protein sequence ID" value="VZO35614.1"/>
    <property type="molecule type" value="Genomic_DNA"/>
</dbReference>
<sequence length="456" mass="46939">MTTFSESDLSSLRSTISGPVLLRGEPGFADAVRGQNLAVTHEPELAVGAASEADVSAAVVFAAAHNLTVDVLATGHGSHAPVRTGLQLLTGDLDEVSVDAAARLATIGAGARWSAVIEKTAPLGLAPVTGSSTHVGVVGYTLAGGLGPLVRSHGLTSDWVRSVRVVTGDGAAVTASATENQDLFWALRGGKYGLGVVTEITIELAPIPSLYAGNLMFATEHREQVLRGWVDWLPTAPADVSTSLALITMPPLPFIPEPLRGQRVLALRFARPGSVADGERLAAPLRALAPALTDDLGELPLAEVARIHGDPEDPGESWSAGTLLQSLDQGFVDVLLGTAASPSSPLAVVELRHLGAAASTDVPEGSAAAGRGAIAAVSTVAAGPEPVRAQGPAAFEAFKAAAGAWLAEHENVSFGDARTAESYRAMWPAEAYQRLTRVRAAHDPAGILSPPWLRSA</sequence>
<dbReference type="EC" id="1.5.3.-" evidence="7"/>
<reference evidence="7 8" key="1">
    <citation type="submission" date="2019-11" db="EMBL/GenBank/DDBJ databases">
        <authorList>
            <person name="Criscuolo A."/>
        </authorList>
    </citation>
    <scope>NUCLEOTIDE SEQUENCE [LARGE SCALE GENOMIC DNA]</scope>
    <source>
        <strain evidence="7">CIP111667</strain>
    </source>
</reference>
<dbReference type="InterPro" id="IPR016166">
    <property type="entry name" value="FAD-bd_PCMH"/>
</dbReference>
<evidence type="ECO:0000259" key="6">
    <source>
        <dbReference type="PROSITE" id="PS51387"/>
    </source>
</evidence>
<evidence type="ECO:0000256" key="4">
    <source>
        <dbReference type="ARBA" id="ARBA00022827"/>
    </source>
</evidence>
<keyword evidence="3" id="KW-0285">Flavoprotein</keyword>
<keyword evidence="5 7" id="KW-0560">Oxidoreductase</keyword>
<feature type="domain" description="FAD-binding PCMH-type" evidence="6">
    <location>
        <begin position="39"/>
        <end position="207"/>
    </location>
</feature>
<name>A0A7M4DFC1_9MICO</name>
<accession>A0A7M4DFC1</accession>
<dbReference type="InterPro" id="IPR016164">
    <property type="entry name" value="FAD-linked_Oxase-like_C"/>
</dbReference>
<evidence type="ECO:0000313" key="8">
    <source>
        <dbReference type="Proteomes" id="UP000419743"/>
    </source>
</evidence>